<sequence length="251" mass="29269">IGQSLSSKADWDYTPSERRRVTEARYYRNRPTADQVADMYLDVKKSGMEDRWDRIILGAPRLYDNPYDGVRVVATVTLRDEQKAIQYVKRFLKSNNLPYTGISSDYFAFAAEWEISIIYKEDSSQITEARYAGPTRPFVVSWPNDTWAPGRMKSVSEEHTPGTYYDYGTTKAPQGIYTREDQVAAVAETKEKALKESRIALQDWEITDYGKPLEWKHKRVTPRFLDEIGESIALHEHYQWEYHPLGKELEY</sequence>
<gene>
    <name evidence="1" type="ORF">LCGC14_2841050</name>
</gene>
<reference evidence="1" key="1">
    <citation type="journal article" date="2015" name="Nature">
        <title>Complex archaea that bridge the gap between prokaryotes and eukaryotes.</title>
        <authorList>
            <person name="Spang A."/>
            <person name="Saw J.H."/>
            <person name="Jorgensen S.L."/>
            <person name="Zaremba-Niedzwiedzka K."/>
            <person name="Martijn J."/>
            <person name="Lind A.E."/>
            <person name="van Eijk R."/>
            <person name="Schleper C."/>
            <person name="Guy L."/>
            <person name="Ettema T.J."/>
        </authorList>
    </citation>
    <scope>NUCLEOTIDE SEQUENCE</scope>
</reference>
<proteinExistence type="predicted"/>
<name>A0A0F9AJL7_9ZZZZ</name>
<dbReference type="EMBL" id="LAZR01054378">
    <property type="protein sequence ID" value="KKK78689.1"/>
    <property type="molecule type" value="Genomic_DNA"/>
</dbReference>
<organism evidence="1">
    <name type="scientific">marine sediment metagenome</name>
    <dbReference type="NCBI Taxonomy" id="412755"/>
    <lineage>
        <taxon>unclassified sequences</taxon>
        <taxon>metagenomes</taxon>
        <taxon>ecological metagenomes</taxon>
    </lineage>
</organism>
<comment type="caution">
    <text evidence="1">The sequence shown here is derived from an EMBL/GenBank/DDBJ whole genome shotgun (WGS) entry which is preliminary data.</text>
</comment>
<protein>
    <submittedName>
        <fullName evidence="1">Uncharacterized protein</fullName>
    </submittedName>
</protein>
<evidence type="ECO:0000313" key="1">
    <source>
        <dbReference type="EMBL" id="KKK78689.1"/>
    </source>
</evidence>
<feature type="non-terminal residue" evidence="1">
    <location>
        <position position="1"/>
    </location>
</feature>
<dbReference type="AlphaFoldDB" id="A0A0F9AJL7"/>
<accession>A0A0F9AJL7</accession>